<comment type="caution">
    <text evidence="1">The sequence shown here is derived from an EMBL/GenBank/DDBJ whole genome shotgun (WGS) entry which is preliminary data.</text>
</comment>
<reference evidence="2" key="1">
    <citation type="journal article" date="2019" name="Int. J. Syst. Evol. Microbiol.">
        <title>The Global Catalogue of Microorganisms (GCM) 10K type strain sequencing project: providing services to taxonomists for standard genome sequencing and annotation.</title>
        <authorList>
            <consortium name="The Broad Institute Genomics Platform"/>
            <consortium name="The Broad Institute Genome Sequencing Center for Infectious Disease"/>
            <person name="Wu L."/>
            <person name="Ma J."/>
        </authorList>
    </citation>
    <scope>NUCLEOTIDE SEQUENCE [LARGE SCALE GENOMIC DNA]</scope>
    <source>
        <strain evidence="2">KCTC 23984</strain>
    </source>
</reference>
<dbReference type="InterPro" id="IPR013078">
    <property type="entry name" value="His_Pase_superF_clade-1"/>
</dbReference>
<proteinExistence type="predicted"/>
<gene>
    <name evidence="1" type="ORF">ACFS7Z_21770</name>
</gene>
<keyword evidence="2" id="KW-1185">Reference proteome</keyword>
<evidence type="ECO:0000313" key="2">
    <source>
        <dbReference type="Proteomes" id="UP001597641"/>
    </source>
</evidence>
<dbReference type="EMBL" id="JBHUOX010000023">
    <property type="protein sequence ID" value="MFD3003008.1"/>
    <property type="molecule type" value="Genomic_DNA"/>
</dbReference>
<dbReference type="SUPFAM" id="SSF53254">
    <property type="entry name" value="Phosphoglycerate mutase-like"/>
    <property type="match status" value="1"/>
</dbReference>
<evidence type="ECO:0000313" key="1">
    <source>
        <dbReference type="EMBL" id="MFD3003008.1"/>
    </source>
</evidence>
<dbReference type="RefSeq" id="WP_377489530.1">
    <property type="nucleotide sequence ID" value="NZ_JBHUOX010000023.1"/>
</dbReference>
<name>A0ABW6BZ85_9BACT</name>
<dbReference type="Proteomes" id="UP001597641">
    <property type="component" value="Unassembled WGS sequence"/>
</dbReference>
<sequence>MIVIILTHADAENVEPGQFRGLSHKGGVQVDEAASRFHSIVGKLVPELNSKQILISQILSSPMARCIETVLRFSNGVRGFTATSEIRIAHRLREQRYGQLSAGDIVSVLDDTSSEVVLLCTHGDLAGALPVNAEFKPEVVKDGWFKSRPVLTIMEYDPKTKWEYAKILGCEAKENNWETLLQT</sequence>
<dbReference type="CDD" id="cd07067">
    <property type="entry name" value="HP_PGM_like"/>
    <property type="match status" value="1"/>
</dbReference>
<protein>
    <submittedName>
        <fullName evidence="1">Uncharacterized protein</fullName>
    </submittedName>
</protein>
<dbReference type="Gene3D" id="3.40.50.1240">
    <property type="entry name" value="Phosphoglycerate mutase-like"/>
    <property type="match status" value="1"/>
</dbReference>
<organism evidence="1 2">
    <name type="scientific">Pontibacter toksunensis</name>
    <dbReference type="NCBI Taxonomy" id="1332631"/>
    <lineage>
        <taxon>Bacteria</taxon>
        <taxon>Pseudomonadati</taxon>
        <taxon>Bacteroidota</taxon>
        <taxon>Cytophagia</taxon>
        <taxon>Cytophagales</taxon>
        <taxon>Hymenobacteraceae</taxon>
        <taxon>Pontibacter</taxon>
    </lineage>
</organism>
<accession>A0ABW6BZ85</accession>
<dbReference type="InterPro" id="IPR029033">
    <property type="entry name" value="His_PPase_superfam"/>
</dbReference>